<proteinExistence type="predicted"/>
<evidence type="ECO:0000313" key="1">
    <source>
        <dbReference type="EMBL" id="DAE09824.1"/>
    </source>
</evidence>
<protein>
    <submittedName>
        <fullName evidence="1">Major capsid protein</fullName>
    </submittedName>
</protein>
<name>A0A8S5PSS5_9CAUD</name>
<sequence length="343" mass="38171">MNNSRSTTAGIMLDIAKGWKPNMYLSNMSMAFFQEEGMYVAPSIFPICPVATSIGQYYVFNKEELAKDQVDRKPAFGKVATAIFSHDDETYSCDVDQIIVGIDQIATLNYQRTNSPASIDPRRNKVKTVTEQMQLHLDNVFAKNFFRKEAWQNVKTGKDSSPSTNEFLKFSDANSDIIGLFDDYKRDILLSGRRKPNKLALGYNTFVAMKNHPQFLERVTGSGSTPNPALVNEQVIATVLGIEQVKVLYSTHNVAELGQVADMQFVCDSNSALLCYAPETPAIDQPSAGYIFTWDMLGNGKWMATSQFEGEGGTHSEFVEGLMATDMKKTCDDLAIFLTDCVK</sequence>
<dbReference type="Gene3D" id="3.90.1690.10">
    <property type="entry name" value="phage-related protein like domain"/>
    <property type="match status" value="1"/>
</dbReference>
<organism evidence="1">
    <name type="scientific">Siphoviridae sp. ctdjo3</name>
    <dbReference type="NCBI Taxonomy" id="2825583"/>
    <lineage>
        <taxon>Viruses</taxon>
        <taxon>Duplodnaviria</taxon>
        <taxon>Heunggongvirae</taxon>
        <taxon>Uroviricota</taxon>
        <taxon>Caudoviricetes</taxon>
    </lineage>
</organism>
<dbReference type="EMBL" id="BK015495">
    <property type="protein sequence ID" value="DAE09824.1"/>
    <property type="molecule type" value="Genomic_DNA"/>
</dbReference>
<reference evidence="1" key="1">
    <citation type="journal article" date="2021" name="Proc. Natl. Acad. Sci. U.S.A.">
        <title>A Catalog of Tens of Thousands of Viruses from Human Metagenomes Reveals Hidden Associations with Chronic Diseases.</title>
        <authorList>
            <person name="Tisza M.J."/>
            <person name="Buck C.B."/>
        </authorList>
    </citation>
    <scope>NUCLEOTIDE SEQUENCE</scope>
    <source>
        <strain evidence="1">Ctdjo3</strain>
    </source>
</reference>
<accession>A0A8S5PSS5</accession>
<dbReference type="InterPro" id="IPR053738">
    <property type="entry name" value="Lambda_capsid_assembly"/>
</dbReference>